<dbReference type="InterPro" id="IPR036373">
    <property type="entry name" value="Ribosomal_bL17_sf"/>
</dbReference>
<dbReference type="PANTHER" id="PTHR14413:SF16">
    <property type="entry name" value="LARGE RIBOSOMAL SUBUNIT PROTEIN BL17M"/>
    <property type="match status" value="1"/>
</dbReference>
<name>A0ABS6RVN4_9BACT</name>
<dbReference type="Pfam" id="PF01196">
    <property type="entry name" value="Ribosomal_L17"/>
    <property type="match status" value="1"/>
</dbReference>
<dbReference type="InterPro" id="IPR000456">
    <property type="entry name" value="Ribosomal_bL17"/>
</dbReference>
<evidence type="ECO:0000256" key="1">
    <source>
        <dbReference type="ARBA" id="ARBA00008777"/>
    </source>
</evidence>
<dbReference type="Gene3D" id="3.90.1030.10">
    <property type="entry name" value="Ribosomal protein L17"/>
    <property type="match status" value="1"/>
</dbReference>
<gene>
    <name evidence="4 6" type="primary">rplQ</name>
    <name evidence="6" type="ORF">HWQ67_03735</name>
</gene>
<reference evidence="6 7" key="1">
    <citation type="journal article" date="2020" name="J Geophys Res Biogeosci">
        <title>Magnetotaxis as an Adaptation to Enable Bacterial Shuttling of Microbial Sulfur and Sulfur Cycling Across Aquatic Oxic#Anoxic Interfaces.</title>
        <authorList>
            <person name="Li J."/>
            <person name="Liu P."/>
            <person name="Wang J."/>
            <person name="Roberts A.P."/>
            <person name="Pan Y."/>
        </authorList>
    </citation>
    <scope>NUCLEOTIDE SEQUENCE [LARGE SCALE GENOMIC DNA]</scope>
    <source>
        <strain evidence="6 7">MYR-1_YQ</strain>
    </source>
</reference>
<evidence type="ECO:0000313" key="6">
    <source>
        <dbReference type="EMBL" id="MBV6340686.1"/>
    </source>
</evidence>
<dbReference type="SUPFAM" id="SSF64263">
    <property type="entry name" value="Prokaryotic ribosomal protein L17"/>
    <property type="match status" value="1"/>
</dbReference>
<accession>A0ABS6RVN4</accession>
<dbReference type="EMBL" id="JABXWD010000039">
    <property type="protein sequence ID" value="MBV6340686.1"/>
    <property type="molecule type" value="Genomic_DNA"/>
</dbReference>
<evidence type="ECO:0000256" key="5">
    <source>
        <dbReference type="RuleBase" id="RU000660"/>
    </source>
</evidence>
<organism evidence="6 7">
    <name type="scientific">Candidatus Magnetobacterium casense</name>
    <dbReference type="NCBI Taxonomy" id="1455061"/>
    <lineage>
        <taxon>Bacteria</taxon>
        <taxon>Pseudomonadati</taxon>
        <taxon>Nitrospirota</taxon>
        <taxon>Thermodesulfovibrionia</taxon>
        <taxon>Thermodesulfovibrionales</taxon>
        <taxon>Candidatus Magnetobacteriaceae</taxon>
        <taxon>Candidatus Magnetobacterium</taxon>
    </lineage>
</organism>
<dbReference type="NCBIfam" id="TIGR00059">
    <property type="entry name" value="L17"/>
    <property type="match status" value="1"/>
</dbReference>
<comment type="caution">
    <text evidence="6">The sequence shown here is derived from an EMBL/GenBank/DDBJ whole genome shotgun (WGS) entry which is preliminary data.</text>
</comment>
<evidence type="ECO:0000256" key="2">
    <source>
        <dbReference type="ARBA" id="ARBA00022980"/>
    </source>
</evidence>
<dbReference type="Proteomes" id="UP001196980">
    <property type="component" value="Unassembled WGS sequence"/>
</dbReference>
<keyword evidence="7" id="KW-1185">Reference proteome</keyword>
<evidence type="ECO:0000256" key="3">
    <source>
        <dbReference type="ARBA" id="ARBA00023274"/>
    </source>
</evidence>
<protein>
    <recommendedName>
        <fullName evidence="4">Large ribosomal subunit protein bL17</fullName>
    </recommendedName>
</protein>
<evidence type="ECO:0000256" key="4">
    <source>
        <dbReference type="HAMAP-Rule" id="MF_01368"/>
    </source>
</evidence>
<dbReference type="InterPro" id="IPR047859">
    <property type="entry name" value="Ribosomal_bL17_CS"/>
</dbReference>
<comment type="similarity">
    <text evidence="1 4 5">Belongs to the bacterial ribosomal protein bL17 family.</text>
</comment>
<proteinExistence type="inferred from homology"/>
<dbReference type="PROSITE" id="PS01167">
    <property type="entry name" value="RIBOSOMAL_L17"/>
    <property type="match status" value="1"/>
</dbReference>
<sequence length="126" mass="14463">MATKKFNRTANQRKALFRSLISALIIYERIETTLAKAKTIRGMTEKMVTLGKRGDLHSKRLAMADLPNRKAVAKLFATIAPRFVDRNGGYLRIVKTRRRLKDQAELAVIEFVDYVKPPKEEKETTK</sequence>
<comment type="subunit">
    <text evidence="4">Part of the 50S ribosomal subunit. Contacts protein L32.</text>
</comment>
<dbReference type="GO" id="GO:0005840">
    <property type="term" value="C:ribosome"/>
    <property type="evidence" value="ECO:0007669"/>
    <property type="project" value="UniProtKB-KW"/>
</dbReference>
<keyword evidence="3 4" id="KW-0687">Ribonucleoprotein</keyword>
<dbReference type="PANTHER" id="PTHR14413">
    <property type="entry name" value="RIBOSOMAL PROTEIN L17"/>
    <property type="match status" value="1"/>
</dbReference>
<dbReference type="HAMAP" id="MF_01368">
    <property type="entry name" value="Ribosomal_bL17"/>
    <property type="match status" value="1"/>
</dbReference>
<keyword evidence="2 4" id="KW-0689">Ribosomal protein</keyword>
<evidence type="ECO:0000313" key="7">
    <source>
        <dbReference type="Proteomes" id="UP001196980"/>
    </source>
</evidence>